<dbReference type="OrthoDB" id="92161at2759"/>
<protein>
    <submittedName>
        <fullName evidence="2">Class I glutamine amidotransferase-like protein</fullName>
    </submittedName>
</protein>
<dbReference type="InterPro" id="IPR044992">
    <property type="entry name" value="ChyE-like"/>
</dbReference>
<name>A0A8I2YR95_9AGAM</name>
<evidence type="ECO:0000259" key="1">
    <source>
        <dbReference type="Pfam" id="PF00117"/>
    </source>
</evidence>
<keyword evidence="3" id="KW-1185">Reference proteome</keyword>
<proteinExistence type="predicted"/>
<gene>
    <name evidence="2" type="ORF">JVT61DRAFT_1757</name>
</gene>
<evidence type="ECO:0000313" key="3">
    <source>
        <dbReference type="Proteomes" id="UP000683000"/>
    </source>
</evidence>
<accession>A0A8I2YR95</accession>
<sequence>MRIVRLALLLCDEIYTTPSAIKDARGEYAHIFRQFLSASLRQITTEVAFTLDAYDVVHDMAYPPDNVHYEGILIGGSRASANDQLPWVIKLLAYIKRVVAERHSLKIFGACFGHQVICKALGSPVEKGEWEVSVTTIHLTSIGRALFHTDKLHLQLTHHDQVTACPPHAHLLGSTDIAPNQGIVIFEPASAHLLECLEPISISRSDALTSIQVLTFQGHFEFTESIVRQLIPEFADELGPELVEDGLLRIGTPTDAIDKVGRVIWGVLGVTAERDHVRTRARL</sequence>
<dbReference type="InterPro" id="IPR017926">
    <property type="entry name" value="GATASE"/>
</dbReference>
<dbReference type="SUPFAM" id="SSF52317">
    <property type="entry name" value="Class I glutamine amidotransferase-like"/>
    <property type="match status" value="1"/>
</dbReference>
<comment type="caution">
    <text evidence="2">The sequence shown here is derived from an EMBL/GenBank/DDBJ whole genome shotgun (WGS) entry which is preliminary data.</text>
</comment>
<dbReference type="InterPro" id="IPR029062">
    <property type="entry name" value="Class_I_gatase-like"/>
</dbReference>
<dbReference type="PANTHER" id="PTHR42695:SF5">
    <property type="entry name" value="GLUTAMINE AMIDOTRANSFERASE YLR126C-RELATED"/>
    <property type="match status" value="1"/>
</dbReference>
<keyword evidence="2" id="KW-0808">Transferase</keyword>
<feature type="domain" description="Glutamine amidotransferase" evidence="1">
    <location>
        <begin position="39"/>
        <end position="166"/>
    </location>
</feature>
<organism evidence="2 3">
    <name type="scientific">Boletus reticuloceps</name>
    <dbReference type="NCBI Taxonomy" id="495285"/>
    <lineage>
        <taxon>Eukaryota</taxon>
        <taxon>Fungi</taxon>
        <taxon>Dikarya</taxon>
        <taxon>Basidiomycota</taxon>
        <taxon>Agaricomycotina</taxon>
        <taxon>Agaricomycetes</taxon>
        <taxon>Agaricomycetidae</taxon>
        <taxon>Boletales</taxon>
        <taxon>Boletineae</taxon>
        <taxon>Boletaceae</taxon>
        <taxon>Boletoideae</taxon>
        <taxon>Boletus</taxon>
    </lineage>
</organism>
<dbReference type="GO" id="GO:0005634">
    <property type="term" value="C:nucleus"/>
    <property type="evidence" value="ECO:0007669"/>
    <property type="project" value="TreeGrafter"/>
</dbReference>
<dbReference type="Gene3D" id="3.40.50.880">
    <property type="match status" value="1"/>
</dbReference>
<keyword evidence="2" id="KW-0315">Glutamine amidotransferase</keyword>
<dbReference type="CDD" id="cd01741">
    <property type="entry name" value="GATase1_1"/>
    <property type="match status" value="1"/>
</dbReference>
<dbReference type="Pfam" id="PF00117">
    <property type="entry name" value="GATase"/>
    <property type="match status" value="1"/>
</dbReference>
<dbReference type="PANTHER" id="PTHR42695">
    <property type="entry name" value="GLUTAMINE AMIDOTRANSFERASE YLR126C-RELATED"/>
    <property type="match status" value="1"/>
</dbReference>
<evidence type="ECO:0000313" key="2">
    <source>
        <dbReference type="EMBL" id="KAG6376739.1"/>
    </source>
</evidence>
<dbReference type="GO" id="GO:0005829">
    <property type="term" value="C:cytosol"/>
    <property type="evidence" value="ECO:0007669"/>
    <property type="project" value="TreeGrafter"/>
</dbReference>
<dbReference type="AlphaFoldDB" id="A0A8I2YR95"/>
<dbReference type="GO" id="GO:0016740">
    <property type="term" value="F:transferase activity"/>
    <property type="evidence" value="ECO:0007669"/>
    <property type="project" value="UniProtKB-KW"/>
</dbReference>
<dbReference type="EMBL" id="JAGFBS010000011">
    <property type="protein sequence ID" value="KAG6376739.1"/>
    <property type="molecule type" value="Genomic_DNA"/>
</dbReference>
<dbReference type="Proteomes" id="UP000683000">
    <property type="component" value="Unassembled WGS sequence"/>
</dbReference>
<reference evidence="2" key="1">
    <citation type="submission" date="2021-03" db="EMBL/GenBank/DDBJ databases">
        <title>Evolutionary innovations through gain and loss of genes in the ectomycorrhizal Boletales.</title>
        <authorList>
            <person name="Wu G."/>
            <person name="Miyauchi S."/>
            <person name="Morin E."/>
            <person name="Yang Z.-L."/>
            <person name="Xu J."/>
            <person name="Martin F.M."/>
        </authorList>
    </citation>
    <scope>NUCLEOTIDE SEQUENCE</scope>
    <source>
        <strain evidence="2">BR01</strain>
    </source>
</reference>